<evidence type="ECO:0000313" key="1">
    <source>
        <dbReference type="EMBL" id="MCX2744467.1"/>
    </source>
</evidence>
<keyword evidence="1" id="KW-0418">Kinase</keyword>
<gene>
    <name evidence="1" type="ORF">OO013_11360</name>
</gene>
<comment type="caution">
    <text evidence="1">The sequence shown here is derived from an EMBL/GenBank/DDBJ whole genome shotgun (WGS) entry which is preliminary data.</text>
</comment>
<dbReference type="PANTHER" id="PTHR43190">
    <property type="entry name" value="N-ACETYL-D-GLUCOSAMINE KINASE"/>
    <property type="match status" value="1"/>
</dbReference>
<dbReference type="GO" id="GO:0016301">
    <property type="term" value="F:kinase activity"/>
    <property type="evidence" value="ECO:0007669"/>
    <property type="project" value="UniProtKB-KW"/>
</dbReference>
<sequence>MIYIVDSGGTGADWRFISEKGEISQLRTEGLQANISSDDDFRKVFLKVNEQSQKAPEEIYFYGAGCHRKAPAEIVENHIKSFWGHAKIHVHGDVLAAARSSCGSSQGISCILGTGASAAYFDAEKIVKISPSLGYILGDEGSGADLGKMLIKGRQEGSMPDDLATFFDKRFGEPDKVLTELYQAENKQRYLAGFSKFMIQHMAKPWMARMIYSRFDLFFKQLKKHFPEQINSLPVHFTGGIAFYFSNLLRQVANDNGITVRNITETPIAGLTLYHKSLIERSTSEK</sequence>
<dbReference type="RefSeq" id="WP_266056929.1">
    <property type="nucleotide sequence ID" value="NZ_JAPFQN010000006.1"/>
</dbReference>
<dbReference type="Proteomes" id="UP001209885">
    <property type="component" value="Unassembled WGS sequence"/>
</dbReference>
<proteinExistence type="predicted"/>
<keyword evidence="2" id="KW-1185">Reference proteome</keyword>
<dbReference type="InterPro" id="IPR052519">
    <property type="entry name" value="Euk-type_GlcNAc_Kinase"/>
</dbReference>
<evidence type="ECO:0000313" key="2">
    <source>
        <dbReference type="Proteomes" id="UP001209885"/>
    </source>
</evidence>
<dbReference type="SUPFAM" id="SSF53067">
    <property type="entry name" value="Actin-like ATPase domain"/>
    <property type="match status" value="2"/>
</dbReference>
<name>A0ABT3RRQ1_9BACT</name>
<organism evidence="1 2">
    <name type="scientific">Mangrovivirga halotolerans</name>
    <dbReference type="NCBI Taxonomy" id="2993936"/>
    <lineage>
        <taxon>Bacteria</taxon>
        <taxon>Pseudomonadati</taxon>
        <taxon>Bacteroidota</taxon>
        <taxon>Cytophagia</taxon>
        <taxon>Cytophagales</taxon>
        <taxon>Mangrovivirgaceae</taxon>
        <taxon>Mangrovivirga</taxon>
    </lineage>
</organism>
<dbReference type="EMBL" id="JAPFQN010000006">
    <property type="protein sequence ID" value="MCX2744467.1"/>
    <property type="molecule type" value="Genomic_DNA"/>
</dbReference>
<protein>
    <submittedName>
        <fullName evidence="1">N-acetylglucosamine kinase</fullName>
    </submittedName>
</protein>
<dbReference type="Gene3D" id="3.30.420.40">
    <property type="match status" value="2"/>
</dbReference>
<reference evidence="1 2" key="1">
    <citation type="submission" date="2022-11" db="EMBL/GenBank/DDBJ databases">
        <title>The characterization of three novel Bacteroidetes species and genomic analysis of their roles in tidal elemental geochemical cycles.</title>
        <authorList>
            <person name="Ma K."/>
        </authorList>
    </citation>
    <scope>NUCLEOTIDE SEQUENCE [LARGE SCALE GENOMIC DNA]</scope>
    <source>
        <strain evidence="1 2">M17</strain>
    </source>
</reference>
<keyword evidence="1" id="KW-0808">Transferase</keyword>
<dbReference type="InterPro" id="IPR043129">
    <property type="entry name" value="ATPase_NBD"/>
</dbReference>
<dbReference type="Gene3D" id="1.10.720.160">
    <property type="match status" value="1"/>
</dbReference>
<dbReference type="PANTHER" id="PTHR43190:SF3">
    <property type="entry name" value="N-ACETYL-D-GLUCOSAMINE KINASE"/>
    <property type="match status" value="1"/>
</dbReference>
<dbReference type="CDD" id="cd24079">
    <property type="entry name" value="ASKHA_NBD_PG1100-like"/>
    <property type="match status" value="1"/>
</dbReference>
<accession>A0ABT3RRQ1</accession>